<dbReference type="GO" id="GO:0006891">
    <property type="term" value="P:intra-Golgi vesicle-mediated transport"/>
    <property type="evidence" value="ECO:0007669"/>
    <property type="project" value="InterPro"/>
</dbReference>
<gene>
    <name evidence="2" type="ORF">AMK59_1613</name>
</gene>
<evidence type="ECO:0000313" key="3">
    <source>
        <dbReference type="Proteomes" id="UP000051574"/>
    </source>
</evidence>
<keyword evidence="3" id="KW-1185">Reference proteome</keyword>
<dbReference type="InterPro" id="IPR049176">
    <property type="entry name" value="COG5_N"/>
</dbReference>
<dbReference type="PANTHER" id="PTHR13228:SF3">
    <property type="entry name" value="CONSERVED OLIGOMERIC GOLGI COMPLEX SUBUNIT 5"/>
    <property type="match status" value="1"/>
</dbReference>
<sequence length="196" mass="22860">MTVWKFPEAMRLYYKNFVTEFYKRFLFDTVKGTLQTSMSITEQVTKLGEGIDQLTKELNKNVLLKHGDLLRQANHATQLQEVLNTMHTHVQNLFANAERLKGQIHGPYFTLEQHTKMLGRLHLASHILRQVNRIQQLNRRLSNTNDFIQKATILQELEQLAADNELTDIDAIAMELRNIREQRQQVYKVATSALNK</sequence>
<dbReference type="InterPro" id="IPR019465">
    <property type="entry name" value="Cog5"/>
</dbReference>
<dbReference type="EMBL" id="LJIG01001568">
    <property type="protein sequence ID" value="KRT85372.1"/>
    <property type="molecule type" value="Genomic_DNA"/>
</dbReference>
<feature type="domain" description="Conserved oligomeric Golgi complex subunit 5 N-terminal" evidence="1">
    <location>
        <begin position="28"/>
        <end position="141"/>
    </location>
</feature>
<dbReference type="Proteomes" id="UP000051574">
    <property type="component" value="Unassembled WGS sequence"/>
</dbReference>
<dbReference type="Pfam" id="PF10392">
    <property type="entry name" value="COG5_N"/>
    <property type="match status" value="1"/>
</dbReference>
<protein>
    <recommendedName>
        <fullName evidence="1">Conserved oligomeric Golgi complex subunit 5 N-terminal domain-containing protein</fullName>
    </recommendedName>
</protein>
<name>A0A0T6BDH5_9SCAR</name>
<dbReference type="AlphaFoldDB" id="A0A0T6BDH5"/>
<dbReference type="OrthoDB" id="18786at2759"/>
<organism evidence="2 3">
    <name type="scientific">Oryctes borbonicus</name>
    <dbReference type="NCBI Taxonomy" id="1629725"/>
    <lineage>
        <taxon>Eukaryota</taxon>
        <taxon>Metazoa</taxon>
        <taxon>Ecdysozoa</taxon>
        <taxon>Arthropoda</taxon>
        <taxon>Hexapoda</taxon>
        <taxon>Insecta</taxon>
        <taxon>Pterygota</taxon>
        <taxon>Neoptera</taxon>
        <taxon>Endopterygota</taxon>
        <taxon>Coleoptera</taxon>
        <taxon>Polyphaga</taxon>
        <taxon>Scarabaeiformia</taxon>
        <taxon>Scarabaeidae</taxon>
        <taxon>Dynastinae</taxon>
        <taxon>Oryctes</taxon>
    </lineage>
</organism>
<dbReference type="PANTHER" id="PTHR13228">
    <property type="entry name" value="CONSERVED OLIGOMERIC GOLGI COMPLEX COMPONENT 5"/>
    <property type="match status" value="1"/>
</dbReference>
<accession>A0A0T6BDH5</accession>
<evidence type="ECO:0000313" key="2">
    <source>
        <dbReference type="EMBL" id="KRT85372.1"/>
    </source>
</evidence>
<dbReference type="GO" id="GO:0017119">
    <property type="term" value="C:Golgi transport complex"/>
    <property type="evidence" value="ECO:0007669"/>
    <property type="project" value="InterPro"/>
</dbReference>
<evidence type="ECO:0000259" key="1">
    <source>
        <dbReference type="Pfam" id="PF10392"/>
    </source>
</evidence>
<reference evidence="2 3" key="1">
    <citation type="submission" date="2015-09" db="EMBL/GenBank/DDBJ databases">
        <title>Draft genome of the scarab beetle Oryctes borbonicus.</title>
        <authorList>
            <person name="Meyer J.M."/>
            <person name="Markov G.V."/>
            <person name="Baskaran P."/>
            <person name="Herrmann M."/>
            <person name="Sommer R.J."/>
            <person name="Roedelsperger C."/>
        </authorList>
    </citation>
    <scope>NUCLEOTIDE SEQUENCE [LARGE SCALE GENOMIC DNA]</scope>
    <source>
        <strain evidence="2">OB123</strain>
        <tissue evidence="2">Whole animal</tissue>
    </source>
</reference>
<proteinExistence type="predicted"/>
<feature type="non-terminal residue" evidence="2">
    <location>
        <position position="196"/>
    </location>
</feature>
<comment type="caution">
    <text evidence="2">The sequence shown here is derived from an EMBL/GenBank/DDBJ whole genome shotgun (WGS) entry which is preliminary data.</text>
</comment>